<gene>
    <name evidence="1" type="ORF">F3F73_00405</name>
</gene>
<dbReference type="Proteomes" id="UP000422221">
    <property type="component" value="Unassembled WGS sequence"/>
</dbReference>
<dbReference type="EMBL" id="VWMK01000001">
    <property type="protein sequence ID" value="KAA3770449.1"/>
    <property type="molecule type" value="Genomic_DNA"/>
</dbReference>
<protein>
    <submittedName>
        <fullName evidence="1">Uncharacterized protein</fullName>
    </submittedName>
</protein>
<evidence type="ECO:0000313" key="2">
    <source>
        <dbReference type="Proteomes" id="UP000422221"/>
    </source>
</evidence>
<comment type="caution">
    <text evidence="1">The sequence shown here is derived from an EMBL/GenBank/DDBJ whole genome shotgun (WGS) entry which is preliminary data.</text>
</comment>
<accession>A0A7J4XNQ1</accession>
<evidence type="ECO:0000313" key="1">
    <source>
        <dbReference type="EMBL" id="KAA3770449.1"/>
    </source>
</evidence>
<organism evidence="1 2">
    <name type="scientific">Bacteroides salyersiae</name>
    <dbReference type="NCBI Taxonomy" id="291644"/>
    <lineage>
        <taxon>Bacteria</taxon>
        <taxon>Pseudomonadati</taxon>
        <taxon>Bacteroidota</taxon>
        <taxon>Bacteroidia</taxon>
        <taxon>Bacteroidales</taxon>
        <taxon>Bacteroidaceae</taxon>
        <taxon>Bacteroides</taxon>
    </lineage>
</organism>
<sequence length="93" mass="10725">MISIFNAEYSSDFFGNVSSGCDVSFFICQRTSKCFYQFSFGYSDNCPVINRLFVMALCFNTAFYDYSIGEFDFNVSTKIRFFSSLLVIFLGFK</sequence>
<dbReference type="AlphaFoldDB" id="A0A7J4XNQ1"/>
<name>A0A7J4XNQ1_9BACE</name>
<reference evidence="1 2" key="1">
    <citation type="journal article" date="2019" name="Nat. Med.">
        <title>A library of human gut bacterial isolates paired with longitudinal multiomics data enables mechanistic microbiome research.</title>
        <authorList>
            <person name="Poyet M."/>
            <person name="Groussin M."/>
            <person name="Gibbons S.M."/>
            <person name="Avila-Pacheco J."/>
            <person name="Jiang X."/>
            <person name="Kearney S.M."/>
            <person name="Perrotta A.R."/>
            <person name="Berdy B."/>
            <person name="Zhao S."/>
            <person name="Lieberman T.D."/>
            <person name="Swanson P.K."/>
            <person name="Smith M."/>
            <person name="Roesemann S."/>
            <person name="Alexander J.E."/>
            <person name="Rich S.A."/>
            <person name="Livny J."/>
            <person name="Vlamakis H."/>
            <person name="Clish C."/>
            <person name="Bullock K."/>
            <person name="Deik A."/>
            <person name="Scott J."/>
            <person name="Pierce K.A."/>
            <person name="Xavier R.J."/>
            <person name="Alm E.J."/>
        </authorList>
    </citation>
    <scope>NUCLEOTIDE SEQUENCE [LARGE SCALE GENOMIC DNA]</scope>
    <source>
        <strain evidence="1 2">BIOML-A10</strain>
    </source>
</reference>
<proteinExistence type="predicted"/>